<evidence type="ECO:0000313" key="2">
    <source>
        <dbReference type="EMBL" id="RMI45981.1"/>
    </source>
</evidence>
<reference evidence="2 3" key="1">
    <citation type="submission" date="2018-10" db="EMBL/GenBank/DDBJ databases">
        <title>Isolation from soil.</title>
        <authorList>
            <person name="Hu J."/>
        </authorList>
    </citation>
    <scope>NUCLEOTIDE SEQUENCE [LARGE SCALE GENOMIC DNA]</scope>
    <source>
        <strain evidence="2 3">NEAU-Ht49</strain>
    </source>
</reference>
<sequence length="401" mass="44260">MRTAADARRDALETVRLATRIRDEWIDEGLSALPADRPAAEAAISELYARVRRPAPRFVWVPSPAAAPTAGATTRPMPPPRFDALPDRHDGWPAASLIAALHARLDLRVGDVIARRRRVHGYFHFERWRTDAPEQAVREGADAAFVVSEALLPALTRTVRDSLLMPLRALLNAEAGDPSGYACYGQHGVHKAGAYDVWRRTGLLRLRPEDSEQLDVWAAVARSCGWWWPGDEECVVSERPVDVRTDSAPDGGRRPHSVDGQAVRYADGWGFHAVNGTRVPEWVITDPTPERIAAEPNVEIRRCAIERLGWDAYTELAGLRLVGSAPDPGNPGSELCLFDLPGNTWGGPARLLLTVNGSVERDGTRRRYGLTVPFDLPDPLAAAAWTYGLDSDQYARLQRRT</sequence>
<feature type="domain" description="DUF6745" evidence="1">
    <location>
        <begin position="205"/>
        <end position="397"/>
    </location>
</feature>
<protein>
    <recommendedName>
        <fullName evidence="1">DUF6745 domain-containing protein</fullName>
    </recommendedName>
</protein>
<name>A0A3M2M937_9ACTN</name>
<accession>A0A3M2M937</accession>
<dbReference type="OrthoDB" id="871648at2"/>
<organism evidence="2 3">
    <name type="scientific">Actinomadura harenae</name>
    <dbReference type="NCBI Taxonomy" id="2483351"/>
    <lineage>
        <taxon>Bacteria</taxon>
        <taxon>Bacillati</taxon>
        <taxon>Actinomycetota</taxon>
        <taxon>Actinomycetes</taxon>
        <taxon>Streptosporangiales</taxon>
        <taxon>Thermomonosporaceae</taxon>
        <taxon>Actinomadura</taxon>
    </lineage>
</organism>
<dbReference type="Pfam" id="PF20530">
    <property type="entry name" value="DUF6745"/>
    <property type="match status" value="1"/>
</dbReference>
<dbReference type="Proteomes" id="UP000282674">
    <property type="component" value="Unassembled WGS sequence"/>
</dbReference>
<comment type="caution">
    <text evidence="2">The sequence shown here is derived from an EMBL/GenBank/DDBJ whole genome shotgun (WGS) entry which is preliminary data.</text>
</comment>
<evidence type="ECO:0000313" key="3">
    <source>
        <dbReference type="Proteomes" id="UP000282674"/>
    </source>
</evidence>
<evidence type="ECO:0000259" key="1">
    <source>
        <dbReference type="Pfam" id="PF20530"/>
    </source>
</evidence>
<dbReference type="EMBL" id="RFFG01000011">
    <property type="protein sequence ID" value="RMI45981.1"/>
    <property type="molecule type" value="Genomic_DNA"/>
</dbReference>
<dbReference type="InterPro" id="IPR046633">
    <property type="entry name" value="DUF6745"/>
</dbReference>
<keyword evidence="3" id="KW-1185">Reference proteome</keyword>
<proteinExistence type="predicted"/>
<gene>
    <name evidence="2" type="ORF">EBO15_08220</name>
</gene>
<dbReference type="AlphaFoldDB" id="A0A3M2M937"/>